<feature type="region of interest" description="Disordered" evidence="2">
    <location>
        <begin position="245"/>
        <end position="267"/>
    </location>
</feature>
<reference evidence="4 5" key="1">
    <citation type="submission" date="2021-07" db="EMBL/GenBank/DDBJ databases">
        <authorList>
            <consortium name="Genoscope - CEA"/>
            <person name="William W."/>
        </authorList>
    </citation>
    <scope>NUCLEOTIDE SEQUENCE [LARGE SCALE GENOMIC DNA]</scope>
</reference>
<organism evidence="4 5">
    <name type="scientific">Brassica campestris</name>
    <name type="common">Field mustard</name>
    <dbReference type="NCBI Taxonomy" id="3711"/>
    <lineage>
        <taxon>Eukaryota</taxon>
        <taxon>Viridiplantae</taxon>
        <taxon>Streptophyta</taxon>
        <taxon>Embryophyta</taxon>
        <taxon>Tracheophyta</taxon>
        <taxon>Spermatophyta</taxon>
        <taxon>Magnoliopsida</taxon>
        <taxon>eudicotyledons</taxon>
        <taxon>Gunneridae</taxon>
        <taxon>Pentapetalae</taxon>
        <taxon>rosids</taxon>
        <taxon>malvids</taxon>
        <taxon>Brassicales</taxon>
        <taxon>Brassicaceae</taxon>
        <taxon>Brassiceae</taxon>
        <taxon>Brassica</taxon>
    </lineage>
</organism>
<evidence type="ECO:0000313" key="4">
    <source>
        <dbReference type="EMBL" id="CAG7885419.1"/>
    </source>
</evidence>
<feature type="compositionally biased region" description="Low complexity" evidence="2">
    <location>
        <begin position="148"/>
        <end position="159"/>
    </location>
</feature>
<keyword evidence="1" id="KW-0479">Metal-binding</keyword>
<dbReference type="Pfam" id="PF17123">
    <property type="entry name" value="zf-RING_11"/>
    <property type="match status" value="1"/>
</dbReference>
<feature type="compositionally biased region" description="Polar residues" evidence="2">
    <location>
        <begin position="86"/>
        <end position="110"/>
    </location>
</feature>
<gene>
    <name evidence="4" type="ORF">BRAPAZ1V2_A03P67620.2</name>
</gene>
<dbReference type="Pfam" id="PF13519">
    <property type="entry name" value="VWA_2"/>
    <property type="match status" value="1"/>
</dbReference>
<dbReference type="Pfam" id="PF25243">
    <property type="entry name" value="WAV3_C"/>
    <property type="match status" value="1"/>
</dbReference>
<dbReference type="PANTHER" id="PTHR10579">
    <property type="entry name" value="CALCIUM-ACTIVATED CHLORIDE CHANNEL REGULATOR"/>
    <property type="match status" value="1"/>
</dbReference>
<sequence length="738" mass="80734">KKKLNPTIFSCSLSLPPPFSVLIQPSSFRIKNSKTFSFPLTKKDKKKRSLKMMNGLKRTFWISKHRKTEDRVDDRAKPTSRFGFFSNPSTPKSETRPDSASPTLRCQSWGATAVATPSSPSLPASPNLQCMTSGDVTPTATTPRRNRSPLSLLSLSSPSSPASFSLLKAKLCFTKSNGSRCGICLQSAKAGRGTAIFTAECSHTFHFPCVASRAGDLNLLAACPVCGASWRDTSLLPLSPLLHDLKSPESESESRTRESSSNKSLRVYNDDEPLISSPISPAGFNTILESDENEDDEEEDNGGFKGFFVNTPLTSNKRLTDSVDVKLSSEAAVVAVGRGSYETYSVLMKIKSPPLPASRRRPPVDLVTVLDVGGSRVETVRRAMRLVISSLRENDRLSMVSFSSSSKRLSPLRRMTANGRRVARRILDDISGDGEGMSVKDAVKKAAKVIEDRRQRNLFATIFVLTDSAHQAQSDFVSSTRVSLLEIPTHTLYLGACTKVIPEDVLAKRIKGLLSVSVQDLTLQLGSGQGEITSVYSLSGRPIWLGSGLIRLGDMYGEEERQVLVELKSPASGKSHRIMTVRSRHVDPTTQETRDSDDRALLIPRPTAVRSSSNTNIARLRNVHVSTRAVAESRRLIEASDYSGAERMLTSARALLVQYGSSSGDACLRGLDTEIADLNRVRGSRHVAVKSPEPVAQKTEPLTPTSAWRAAERLAKVAIMKKHMNRVSDLHGFENARF</sequence>
<dbReference type="InterPro" id="IPR001841">
    <property type="entry name" value="Znf_RING"/>
</dbReference>
<dbReference type="InterPro" id="IPR051266">
    <property type="entry name" value="CLCR"/>
</dbReference>
<dbReference type="GO" id="GO:0008270">
    <property type="term" value="F:zinc ion binding"/>
    <property type="evidence" value="ECO:0007669"/>
    <property type="project" value="UniProtKB-KW"/>
</dbReference>
<feature type="compositionally biased region" description="Basic and acidic residues" evidence="2">
    <location>
        <begin position="67"/>
        <end position="77"/>
    </location>
</feature>
<dbReference type="SMART" id="SM00184">
    <property type="entry name" value="RING"/>
    <property type="match status" value="1"/>
</dbReference>
<dbReference type="SUPFAM" id="SSF57850">
    <property type="entry name" value="RING/U-box"/>
    <property type="match status" value="1"/>
</dbReference>
<dbReference type="PROSITE" id="PS50089">
    <property type="entry name" value="ZF_RING_2"/>
    <property type="match status" value="1"/>
</dbReference>
<keyword evidence="1" id="KW-0863">Zinc-finger</keyword>
<keyword evidence="1" id="KW-0862">Zinc</keyword>
<dbReference type="EMBL" id="LS974619">
    <property type="protein sequence ID" value="CAG7885419.1"/>
    <property type="molecule type" value="Genomic_DNA"/>
</dbReference>
<dbReference type="InterPro" id="IPR013083">
    <property type="entry name" value="Znf_RING/FYVE/PHD"/>
</dbReference>
<evidence type="ECO:0000256" key="1">
    <source>
        <dbReference type="PROSITE-ProRule" id="PRU00175"/>
    </source>
</evidence>
<evidence type="ECO:0000313" key="5">
    <source>
        <dbReference type="Proteomes" id="UP000694005"/>
    </source>
</evidence>
<dbReference type="PANTHER" id="PTHR10579:SF59">
    <property type="entry name" value="E3 UBIQUITIN-PROTEIN LIGASE EDA40-RELATED"/>
    <property type="match status" value="1"/>
</dbReference>
<accession>A0A8D9GQZ7</accession>
<dbReference type="SUPFAM" id="SSF53300">
    <property type="entry name" value="vWA-like"/>
    <property type="match status" value="1"/>
</dbReference>
<feature type="compositionally biased region" description="Basic and acidic residues" evidence="2">
    <location>
        <begin position="245"/>
        <end position="260"/>
    </location>
</feature>
<name>A0A8D9GQZ7_BRACM</name>
<dbReference type="InterPro" id="IPR002035">
    <property type="entry name" value="VWF_A"/>
</dbReference>
<dbReference type="Gene3D" id="3.30.40.10">
    <property type="entry name" value="Zinc/RING finger domain, C3HC4 (zinc finger)"/>
    <property type="match status" value="1"/>
</dbReference>
<evidence type="ECO:0000256" key="2">
    <source>
        <dbReference type="SAM" id="MobiDB-lite"/>
    </source>
</evidence>
<dbReference type="InterPro" id="IPR057427">
    <property type="entry name" value="WAV3_C"/>
</dbReference>
<dbReference type="AlphaFoldDB" id="A0A8D9GQZ7"/>
<feature type="region of interest" description="Disordered" evidence="2">
    <location>
        <begin position="67"/>
        <end position="159"/>
    </location>
</feature>
<dbReference type="Gene3D" id="3.40.50.410">
    <property type="entry name" value="von Willebrand factor, type A domain"/>
    <property type="match status" value="1"/>
</dbReference>
<feature type="compositionally biased region" description="Polar residues" evidence="2">
    <location>
        <begin position="127"/>
        <end position="143"/>
    </location>
</feature>
<feature type="non-terminal residue" evidence="4">
    <location>
        <position position="738"/>
    </location>
</feature>
<dbReference type="Proteomes" id="UP000694005">
    <property type="component" value="Chromosome A03"/>
</dbReference>
<proteinExistence type="predicted"/>
<dbReference type="Gramene" id="A03p67620.2_BraZ1">
    <property type="protein sequence ID" value="A03p67620.2_BraZ1.CDS"/>
    <property type="gene ID" value="A03g67620.2_BraZ1"/>
</dbReference>
<protein>
    <recommendedName>
        <fullName evidence="3">RING-type domain-containing protein</fullName>
    </recommendedName>
</protein>
<dbReference type="SMART" id="SM00327">
    <property type="entry name" value="VWA"/>
    <property type="match status" value="1"/>
</dbReference>
<feature type="domain" description="RING-type" evidence="3">
    <location>
        <begin position="181"/>
        <end position="226"/>
    </location>
</feature>
<feature type="compositionally biased region" description="Low complexity" evidence="2">
    <location>
        <begin position="111"/>
        <end position="126"/>
    </location>
</feature>
<dbReference type="InterPro" id="IPR036465">
    <property type="entry name" value="vWFA_dom_sf"/>
</dbReference>
<evidence type="ECO:0000259" key="3">
    <source>
        <dbReference type="PROSITE" id="PS50089"/>
    </source>
</evidence>